<feature type="region of interest" description="Disordered" evidence="2">
    <location>
        <begin position="1"/>
        <end position="23"/>
    </location>
</feature>
<gene>
    <name evidence="4" type="ORF">B0A48_13006</name>
</gene>
<feature type="region of interest" description="Disordered" evidence="2">
    <location>
        <begin position="449"/>
        <end position="473"/>
    </location>
</feature>
<dbReference type="FunFam" id="3.60.15.10:FF:000048">
    <property type="entry name" value="Zn-dependent hydrolase/oxidoreductase family protein, putative"/>
    <property type="match status" value="1"/>
</dbReference>
<dbReference type="GO" id="GO:0070290">
    <property type="term" value="F:N-acylphosphatidylethanolamine-specific phospholipase D activity"/>
    <property type="evidence" value="ECO:0007669"/>
    <property type="project" value="TreeGrafter"/>
</dbReference>
<comment type="similarity">
    <text evidence="1">Belongs to the ustYa family.</text>
</comment>
<organism evidence="4 5">
    <name type="scientific">Cryoendolithus antarcticus</name>
    <dbReference type="NCBI Taxonomy" id="1507870"/>
    <lineage>
        <taxon>Eukaryota</taxon>
        <taxon>Fungi</taxon>
        <taxon>Dikarya</taxon>
        <taxon>Ascomycota</taxon>
        <taxon>Pezizomycotina</taxon>
        <taxon>Dothideomycetes</taxon>
        <taxon>Dothideomycetidae</taxon>
        <taxon>Cladosporiales</taxon>
        <taxon>Cladosporiaceae</taxon>
        <taxon>Cryoendolithus</taxon>
    </lineage>
</organism>
<dbReference type="GO" id="GO:0070291">
    <property type="term" value="P:N-acylethanolamine metabolic process"/>
    <property type="evidence" value="ECO:0007669"/>
    <property type="project" value="TreeGrafter"/>
</dbReference>
<dbReference type="PANTHER" id="PTHR15032">
    <property type="entry name" value="N-ACYL-PHOSPHATIDYLETHANOLAMINE-HYDROLYZING PHOSPHOLIPASE D"/>
    <property type="match status" value="1"/>
</dbReference>
<dbReference type="InterPro" id="IPR021765">
    <property type="entry name" value="UstYa-like"/>
</dbReference>
<feature type="compositionally biased region" description="Low complexity" evidence="2">
    <location>
        <begin position="458"/>
        <end position="470"/>
    </location>
</feature>
<name>A0A1V8SR19_9PEZI</name>
<feature type="domain" description="Metallo-beta-lactamase" evidence="3">
    <location>
        <begin position="349"/>
        <end position="602"/>
    </location>
</feature>
<dbReference type="STRING" id="1507870.A0A1V8SR19"/>
<evidence type="ECO:0000256" key="2">
    <source>
        <dbReference type="SAM" id="MobiDB-lite"/>
    </source>
</evidence>
<evidence type="ECO:0000259" key="3">
    <source>
        <dbReference type="Pfam" id="PF12706"/>
    </source>
</evidence>
<evidence type="ECO:0000313" key="5">
    <source>
        <dbReference type="Proteomes" id="UP000192596"/>
    </source>
</evidence>
<dbReference type="SUPFAM" id="SSF56281">
    <property type="entry name" value="Metallo-hydrolase/oxidoreductase"/>
    <property type="match status" value="1"/>
</dbReference>
<dbReference type="PANTHER" id="PTHR15032:SF4">
    <property type="entry name" value="N-ACYL-PHOSPHATIDYLETHANOLAMINE-HYDROLYZING PHOSPHOLIPASE D"/>
    <property type="match status" value="1"/>
</dbReference>
<accession>A0A1V8SR19</accession>
<dbReference type="FunCoup" id="A0A1V8SR19">
    <property type="interactions" value="76"/>
</dbReference>
<dbReference type="GO" id="GO:0005737">
    <property type="term" value="C:cytoplasm"/>
    <property type="evidence" value="ECO:0007669"/>
    <property type="project" value="TreeGrafter"/>
</dbReference>
<dbReference type="Proteomes" id="UP000192596">
    <property type="component" value="Unassembled WGS sequence"/>
</dbReference>
<dbReference type="GO" id="GO:0043386">
    <property type="term" value="P:mycotoxin biosynthetic process"/>
    <property type="evidence" value="ECO:0007669"/>
    <property type="project" value="InterPro"/>
</dbReference>
<dbReference type="AlphaFoldDB" id="A0A1V8SR19"/>
<dbReference type="InParanoid" id="A0A1V8SR19"/>
<dbReference type="InterPro" id="IPR036866">
    <property type="entry name" value="RibonucZ/Hydroxyglut_hydro"/>
</dbReference>
<dbReference type="Gene3D" id="3.60.15.10">
    <property type="entry name" value="Ribonuclease Z/Hydroxyacylglutathione hydrolase-like"/>
    <property type="match status" value="1"/>
</dbReference>
<proteinExistence type="inferred from homology"/>
<evidence type="ECO:0000256" key="1">
    <source>
        <dbReference type="ARBA" id="ARBA00035112"/>
    </source>
</evidence>
<reference evidence="5" key="1">
    <citation type="submission" date="2017-03" db="EMBL/GenBank/DDBJ databases">
        <title>Genomes of endolithic fungi from Antarctica.</title>
        <authorList>
            <person name="Coleine C."/>
            <person name="Masonjones S."/>
            <person name="Stajich J.E."/>
        </authorList>
    </citation>
    <scope>NUCLEOTIDE SEQUENCE [LARGE SCALE GENOMIC DNA]</scope>
    <source>
        <strain evidence="5">CCFEE 5527</strain>
    </source>
</reference>
<protein>
    <recommendedName>
        <fullName evidence="3">Metallo-beta-lactamase domain-containing protein</fullName>
    </recommendedName>
</protein>
<dbReference type="Pfam" id="PF12706">
    <property type="entry name" value="Lactamase_B_2"/>
    <property type="match status" value="1"/>
</dbReference>
<dbReference type="Pfam" id="PF11807">
    <property type="entry name" value="UstYa"/>
    <property type="match status" value="1"/>
</dbReference>
<dbReference type="InterPro" id="IPR001279">
    <property type="entry name" value="Metallo-B-lactamas"/>
</dbReference>
<comment type="caution">
    <text evidence="4">The sequence shown here is derived from an EMBL/GenBank/DDBJ whole genome shotgun (WGS) entry which is preliminary data.</text>
</comment>
<dbReference type="GO" id="GO:0070292">
    <property type="term" value="P:N-acylphosphatidylethanolamine metabolic process"/>
    <property type="evidence" value="ECO:0007669"/>
    <property type="project" value="TreeGrafter"/>
</dbReference>
<sequence length="644" mass="72803">MSEEEKDSFLDHDDGRTKEAPTEHRSKTLGYLRIGGEALLVLLVVVLLFQSAYRRQHSEDDRHTPVPTWSRKPVPFVQNFTLLNEDMFADADTTAHTLHQWIPLSSDARGYVSMPDWESWSDLKEPYTVRLNRMEEGPGYMISMFHQLHCLPTQSYLVQHFQSGYGGVNLTKEVAHHAAHCFDYIRQAIICAGDTTLEGKTELGAGWGTSHQCVDHKEVLAWANSHSAEKWRNLMPAESILYSLLQATVGSPSTAGAQPSDIKDKKHHNEHGKGFICPWDSYEDHNPWFFFKKMGYRVITGTRNIPDTTPPTVPVRRPEFLPTRESKSLRATWLGHACYYVEFPGGLRALFDPVFEDRCSPFSFMGPKRYTEAPCMIEDIPLIDVVVISHSHYDHLSHPTILKIAKGHPNVHFFVPLGNKEWFHKCGVKPENVTELDWWEERDIKLSDTSSRAKTTSHESSVSKSASSGSDPFGDPSVHATISCLPSQHTSARTPFDKSHTLWASWSITSGGKKLWFGGDTGYRKVPELPADVFDYGPEFDHLPMCPVFKEIGELRGPFDLGLIPIGAYDPRFVMSAMHANPYDSVNIFVDTKCNRAMGIHWGTWVLTEEDVLEPPRVLKKALEWKGLDEGVFGTCDIGESREF</sequence>
<dbReference type="OrthoDB" id="332863at2759"/>
<dbReference type="EMBL" id="NAJO01000031">
    <property type="protein sequence ID" value="OQO01451.1"/>
    <property type="molecule type" value="Genomic_DNA"/>
</dbReference>
<keyword evidence="5" id="KW-1185">Reference proteome</keyword>
<evidence type="ECO:0000313" key="4">
    <source>
        <dbReference type="EMBL" id="OQO01451.1"/>
    </source>
</evidence>
<feature type="compositionally biased region" description="Basic and acidic residues" evidence="2">
    <location>
        <begin position="7"/>
        <end position="23"/>
    </location>
</feature>